<protein>
    <submittedName>
        <fullName evidence="2">Uncharacterized protein</fullName>
    </submittedName>
</protein>
<keyword evidence="1" id="KW-1133">Transmembrane helix</keyword>
<accession>S0F6I7</accession>
<dbReference type="HOGENOM" id="CLU_1821510_0_0_10"/>
<gene>
    <name evidence="2" type="ORF">BACCOPRO_00725</name>
</gene>
<dbReference type="EMBL" id="ACBW01000052">
    <property type="protein sequence ID" value="EEF75242.1"/>
    <property type="molecule type" value="Genomic_DNA"/>
</dbReference>
<keyword evidence="1" id="KW-0472">Membrane</keyword>
<proteinExistence type="predicted"/>
<comment type="caution">
    <text evidence="2">The sequence shown here is derived from an EMBL/GenBank/DDBJ whole genome shotgun (WGS) entry which is preliminary data.</text>
</comment>
<dbReference type="AlphaFoldDB" id="S0F6I7"/>
<feature type="transmembrane region" description="Helical" evidence="1">
    <location>
        <begin position="117"/>
        <end position="138"/>
    </location>
</feature>
<organism evidence="2 3">
    <name type="scientific">Phocaeicola coprophilus DSM 18228 = JCM 13818</name>
    <dbReference type="NCBI Taxonomy" id="547042"/>
    <lineage>
        <taxon>Bacteria</taxon>
        <taxon>Pseudomonadati</taxon>
        <taxon>Bacteroidota</taxon>
        <taxon>Bacteroidia</taxon>
        <taxon>Bacteroidales</taxon>
        <taxon>Bacteroidaceae</taxon>
        <taxon>Phocaeicola</taxon>
    </lineage>
</organism>
<dbReference type="STRING" id="547042.BACCOPRO_00725"/>
<dbReference type="Proteomes" id="UP000014073">
    <property type="component" value="Unassembled WGS sequence"/>
</dbReference>
<name>S0F6I7_9BACT</name>
<evidence type="ECO:0000313" key="2">
    <source>
        <dbReference type="EMBL" id="EEF75242.1"/>
    </source>
</evidence>
<keyword evidence="1" id="KW-0812">Transmembrane</keyword>
<keyword evidence="3" id="KW-1185">Reference proteome</keyword>
<reference evidence="2 3" key="1">
    <citation type="submission" date="2008-12" db="EMBL/GenBank/DDBJ databases">
        <authorList>
            <person name="Fulton L."/>
            <person name="Clifton S."/>
            <person name="Fulton B."/>
            <person name="Xu J."/>
            <person name="Minx P."/>
            <person name="Pepin K.H."/>
            <person name="Johnson M."/>
            <person name="Bhonagiri V."/>
            <person name="Nash W.E."/>
            <person name="Mardis E.R."/>
            <person name="Wilson R.K."/>
        </authorList>
    </citation>
    <scope>NUCLEOTIDE SEQUENCE [LARGE SCALE GENOMIC DNA]</scope>
    <source>
        <strain evidence="2 3">DSM 18228</strain>
    </source>
</reference>
<sequence length="141" mass="14424">MQGTGHADGHAGALDENGVAVDLVVLSHGFVVVDHTQFGGMLAVVRSQGSGEGVDLGGVADDSDLAGVVEVGHQLALGGVGRYVQHVPPGFFGLETDVGLAFLAEGPFLFGLPFQHLLLVFLALPAVVFLHFAVNLAAEQG</sequence>
<evidence type="ECO:0000313" key="3">
    <source>
        <dbReference type="Proteomes" id="UP000014073"/>
    </source>
</evidence>
<evidence type="ECO:0000256" key="1">
    <source>
        <dbReference type="SAM" id="Phobius"/>
    </source>
</evidence>